<keyword evidence="2" id="KW-1003">Cell membrane</keyword>
<sequence length="71" mass="8075">MFDIILAIGPRQILLLMIVGGIFLLLPLIALIDLLRNEFTRNNKIIWLLVILLFPLLGAILYFVMAGKQKI</sequence>
<keyword evidence="9" id="KW-1185">Reference proteome</keyword>
<evidence type="ECO:0000256" key="4">
    <source>
        <dbReference type="ARBA" id="ARBA00022989"/>
    </source>
</evidence>
<reference evidence="9" key="1">
    <citation type="journal article" date="2019" name="Int. J. Syst. Evol. Microbiol.">
        <title>The Global Catalogue of Microorganisms (GCM) 10K type strain sequencing project: providing services to taxonomists for standard genome sequencing and annotation.</title>
        <authorList>
            <consortium name="The Broad Institute Genomics Platform"/>
            <consortium name="The Broad Institute Genome Sequencing Center for Infectious Disease"/>
            <person name="Wu L."/>
            <person name="Ma J."/>
        </authorList>
    </citation>
    <scope>NUCLEOTIDE SEQUENCE [LARGE SCALE GENOMIC DNA]</scope>
    <source>
        <strain evidence="9">KCTC 52925</strain>
    </source>
</reference>
<keyword evidence="4 6" id="KW-1133">Transmembrane helix</keyword>
<name>A0ABW5X3D7_9FLAO</name>
<dbReference type="EMBL" id="JBHUOJ010000004">
    <property type="protein sequence ID" value="MFD2832194.1"/>
    <property type="molecule type" value="Genomic_DNA"/>
</dbReference>
<protein>
    <submittedName>
        <fullName evidence="8">PLDc N-terminal domain-containing protein</fullName>
    </submittedName>
</protein>
<organism evidence="8 9">
    <name type="scientific">Christiangramia antarctica</name>
    <dbReference type="NCBI Taxonomy" id="2058158"/>
    <lineage>
        <taxon>Bacteria</taxon>
        <taxon>Pseudomonadati</taxon>
        <taxon>Bacteroidota</taxon>
        <taxon>Flavobacteriia</taxon>
        <taxon>Flavobacteriales</taxon>
        <taxon>Flavobacteriaceae</taxon>
        <taxon>Christiangramia</taxon>
    </lineage>
</organism>
<evidence type="ECO:0000313" key="8">
    <source>
        <dbReference type="EMBL" id="MFD2832194.1"/>
    </source>
</evidence>
<accession>A0ABW5X3D7</accession>
<evidence type="ECO:0000256" key="5">
    <source>
        <dbReference type="ARBA" id="ARBA00023136"/>
    </source>
</evidence>
<proteinExistence type="predicted"/>
<feature type="domain" description="Cardiolipin synthase N-terminal" evidence="7">
    <location>
        <begin position="26"/>
        <end position="64"/>
    </location>
</feature>
<gene>
    <name evidence="8" type="ORF">ACFSYS_02780</name>
</gene>
<keyword evidence="5 6" id="KW-0472">Membrane</keyword>
<comment type="subcellular location">
    <subcellularLocation>
        <location evidence="1">Cell membrane</location>
        <topology evidence="1">Multi-pass membrane protein</topology>
    </subcellularLocation>
</comment>
<evidence type="ECO:0000256" key="6">
    <source>
        <dbReference type="SAM" id="Phobius"/>
    </source>
</evidence>
<evidence type="ECO:0000259" key="7">
    <source>
        <dbReference type="Pfam" id="PF13396"/>
    </source>
</evidence>
<dbReference type="Proteomes" id="UP001597438">
    <property type="component" value="Unassembled WGS sequence"/>
</dbReference>
<evidence type="ECO:0000313" key="9">
    <source>
        <dbReference type="Proteomes" id="UP001597438"/>
    </source>
</evidence>
<dbReference type="Pfam" id="PF13396">
    <property type="entry name" value="PLDc_N"/>
    <property type="match status" value="1"/>
</dbReference>
<feature type="transmembrane region" description="Helical" evidence="6">
    <location>
        <begin position="44"/>
        <end position="65"/>
    </location>
</feature>
<evidence type="ECO:0000256" key="3">
    <source>
        <dbReference type="ARBA" id="ARBA00022692"/>
    </source>
</evidence>
<comment type="caution">
    <text evidence="8">The sequence shown here is derived from an EMBL/GenBank/DDBJ whole genome shotgun (WGS) entry which is preliminary data.</text>
</comment>
<dbReference type="InterPro" id="IPR027379">
    <property type="entry name" value="CLS_N"/>
</dbReference>
<dbReference type="RefSeq" id="WP_251739344.1">
    <property type="nucleotide sequence ID" value="NZ_JBHUOJ010000004.1"/>
</dbReference>
<evidence type="ECO:0000256" key="2">
    <source>
        <dbReference type="ARBA" id="ARBA00022475"/>
    </source>
</evidence>
<keyword evidence="3 6" id="KW-0812">Transmembrane</keyword>
<evidence type="ECO:0000256" key="1">
    <source>
        <dbReference type="ARBA" id="ARBA00004651"/>
    </source>
</evidence>
<feature type="transmembrane region" description="Helical" evidence="6">
    <location>
        <begin position="12"/>
        <end position="32"/>
    </location>
</feature>